<dbReference type="Proteomes" id="UP000606463">
    <property type="component" value="Unassembled WGS sequence"/>
</dbReference>
<gene>
    <name evidence="1" type="ORF">EYH37_05545</name>
</gene>
<accession>A0A9D0YQ31</accession>
<evidence type="ECO:0000313" key="2">
    <source>
        <dbReference type="Proteomes" id="UP000606463"/>
    </source>
</evidence>
<dbReference type="InterPro" id="IPR035919">
    <property type="entry name" value="EAL_sf"/>
</dbReference>
<organism evidence="1 2">
    <name type="scientific">Aquifex aeolicus</name>
    <dbReference type="NCBI Taxonomy" id="63363"/>
    <lineage>
        <taxon>Bacteria</taxon>
        <taxon>Pseudomonadati</taxon>
        <taxon>Aquificota</taxon>
        <taxon>Aquificia</taxon>
        <taxon>Aquificales</taxon>
        <taxon>Aquificaceae</taxon>
        <taxon>Aquifex</taxon>
    </lineage>
</organism>
<dbReference type="SUPFAM" id="SSF141868">
    <property type="entry name" value="EAL domain-like"/>
    <property type="match status" value="1"/>
</dbReference>
<dbReference type="EMBL" id="DQVE01000056">
    <property type="protein sequence ID" value="HIP98802.1"/>
    <property type="molecule type" value="Genomic_DNA"/>
</dbReference>
<proteinExistence type="predicted"/>
<name>A0A9D0YQ31_AQUAO</name>
<evidence type="ECO:0000313" key="1">
    <source>
        <dbReference type="EMBL" id="HIP98802.1"/>
    </source>
</evidence>
<reference evidence="1" key="1">
    <citation type="journal article" date="2020" name="ISME J.">
        <title>Gammaproteobacteria mediating utilization of methyl-, sulfur- and petroleum organic compounds in deep ocean hydrothermal plumes.</title>
        <authorList>
            <person name="Zhou Z."/>
            <person name="Liu Y."/>
            <person name="Pan J."/>
            <person name="Cron B.R."/>
            <person name="Toner B.M."/>
            <person name="Anantharaman K."/>
            <person name="Breier J.A."/>
            <person name="Dick G.J."/>
            <person name="Li M."/>
        </authorList>
    </citation>
    <scope>NUCLEOTIDE SEQUENCE</scope>
    <source>
        <strain evidence="1">SZUA-1501</strain>
    </source>
</reference>
<sequence length="65" mass="7381">MELLARVIGRNGVPVPAGQFIEFIKEENLTLEFDLAVLNTTLQNLDTLKKISQRLFINLFPNIPL</sequence>
<protein>
    <submittedName>
        <fullName evidence="1">EAL domain-containing protein</fullName>
    </submittedName>
</protein>
<dbReference type="Gene3D" id="3.20.20.450">
    <property type="entry name" value="EAL domain"/>
    <property type="match status" value="1"/>
</dbReference>
<dbReference type="AlphaFoldDB" id="A0A9D0YQ31"/>
<comment type="caution">
    <text evidence="1">The sequence shown here is derived from an EMBL/GenBank/DDBJ whole genome shotgun (WGS) entry which is preliminary data.</text>
</comment>